<dbReference type="InterPro" id="IPR036457">
    <property type="entry name" value="PPM-type-like_dom_sf"/>
</dbReference>
<dbReference type="Gene3D" id="3.60.40.10">
    <property type="entry name" value="PPM-type phosphatase domain"/>
    <property type="match status" value="1"/>
</dbReference>
<evidence type="ECO:0000313" key="5">
    <source>
        <dbReference type="Proteomes" id="UP000237846"/>
    </source>
</evidence>
<dbReference type="EMBL" id="PVZC01000003">
    <property type="protein sequence ID" value="PRX99606.1"/>
    <property type="molecule type" value="Genomic_DNA"/>
</dbReference>
<evidence type="ECO:0000313" key="4">
    <source>
        <dbReference type="EMBL" id="PRX99606.1"/>
    </source>
</evidence>
<keyword evidence="2" id="KW-0812">Transmembrane</keyword>
<reference evidence="4 5" key="1">
    <citation type="submission" date="2018-03" db="EMBL/GenBank/DDBJ databases">
        <title>Genomic Encyclopedia of Archaeal and Bacterial Type Strains, Phase II (KMG-II): from individual species to whole genera.</title>
        <authorList>
            <person name="Goeker M."/>
        </authorList>
    </citation>
    <scope>NUCLEOTIDE SEQUENCE [LARGE SCALE GENOMIC DNA]</scope>
    <source>
        <strain evidence="4 5">DSM 45601</strain>
    </source>
</reference>
<dbReference type="SMART" id="SM00331">
    <property type="entry name" value="PP2C_SIG"/>
    <property type="match status" value="1"/>
</dbReference>
<dbReference type="InterPro" id="IPR015655">
    <property type="entry name" value="PP2C"/>
</dbReference>
<accession>A0A2T0Q6Z0</accession>
<dbReference type="SMART" id="SM00332">
    <property type="entry name" value="PP2Cc"/>
    <property type="match status" value="1"/>
</dbReference>
<organism evidence="4 5">
    <name type="scientific">Allonocardiopsis opalescens</name>
    <dbReference type="NCBI Taxonomy" id="1144618"/>
    <lineage>
        <taxon>Bacteria</taxon>
        <taxon>Bacillati</taxon>
        <taxon>Actinomycetota</taxon>
        <taxon>Actinomycetes</taxon>
        <taxon>Streptosporangiales</taxon>
        <taxon>Allonocardiopsis</taxon>
    </lineage>
</organism>
<dbReference type="RefSeq" id="WP_106244321.1">
    <property type="nucleotide sequence ID" value="NZ_PVZC01000003.1"/>
</dbReference>
<feature type="transmembrane region" description="Helical" evidence="2">
    <location>
        <begin position="338"/>
        <end position="358"/>
    </location>
</feature>
<keyword evidence="5" id="KW-1185">Reference proteome</keyword>
<evidence type="ECO:0000259" key="3">
    <source>
        <dbReference type="PROSITE" id="PS51746"/>
    </source>
</evidence>
<dbReference type="OrthoDB" id="9801841at2"/>
<protein>
    <submittedName>
        <fullName evidence="4">Protein phosphatase</fullName>
    </submittedName>
</protein>
<evidence type="ECO:0000256" key="1">
    <source>
        <dbReference type="SAM" id="MobiDB-lite"/>
    </source>
</evidence>
<dbReference type="PROSITE" id="PS51746">
    <property type="entry name" value="PPM_2"/>
    <property type="match status" value="1"/>
</dbReference>
<comment type="caution">
    <text evidence="4">The sequence shown here is derived from an EMBL/GenBank/DDBJ whole genome shotgun (WGS) entry which is preliminary data.</text>
</comment>
<gene>
    <name evidence="4" type="ORF">CLV72_103209</name>
</gene>
<dbReference type="InterPro" id="IPR001932">
    <property type="entry name" value="PPM-type_phosphatase-like_dom"/>
</dbReference>
<dbReference type="GO" id="GO:0004722">
    <property type="term" value="F:protein serine/threonine phosphatase activity"/>
    <property type="evidence" value="ECO:0007669"/>
    <property type="project" value="InterPro"/>
</dbReference>
<keyword evidence="2" id="KW-0472">Membrane</keyword>
<dbReference type="PANTHER" id="PTHR13832:SF827">
    <property type="entry name" value="PROTEIN PHOSPHATASE 1L"/>
    <property type="match status" value="1"/>
</dbReference>
<feature type="region of interest" description="Disordered" evidence="1">
    <location>
        <begin position="310"/>
        <end position="331"/>
    </location>
</feature>
<dbReference type="AlphaFoldDB" id="A0A2T0Q6Z0"/>
<dbReference type="Pfam" id="PF00481">
    <property type="entry name" value="PP2C"/>
    <property type="match status" value="1"/>
</dbReference>
<keyword evidence="2" id="KW-1133">Transmembrane helix</keyword>
<dbReference type="CDD" id="cd00143">
    <property type="entry name" value="PP2Cc"/>
    <property type="match status" value="1"/>
</dbReference>
<sequence>MTLALRYAAYSDVGLLREGNEDSGYAGPRLLAVADGLGGHKHGEVASSIAITTLSSLDRDFAPDELIGALHDAIFQANAVVQDNIPDPTATDTMGTTLTALLWSGAQVAVGHVGDSRAYMMRNGEFQQITHDHTLIQTLIDEGKITPEEAATHPQRSLLLRALDGRSEVEPDLWMHEAVLGDRYLLCSDGLHGVVSADTMAEVLRTVPDPVEVTRRLVDLANRGGGPDNITCVVSDVVDPRAEQLRTAPEFVGAVANSQPERVMPDTPAGRAAGLGQAPETEMFERGEFGGLQSGGGARTDTAEFPPLILEAADPPRPPRPVDDDDDELPRRPRRFPIMTLVLLVFVALLVVPAYFAWDYIQNQYYIGVNPEGQVTIYRGMDEEVLGYALYTEAEVTDLEVTALPRTQHDRLTSSTIGAASLADAQERVAALTAEAEECAQNPNCDRVEPAEEQGPASGEQDPEPQAS</sequence>
<name>A0A2T0Q6Z0_9ACTN</name>
<proteinExistence type="predicted"/>
<dbReference type="SUPFAM" id="SSF81606">
    <property type="entry name" value="PP2C-like"/>
    <property type="match status" value="1"/>
</dbReference>
<feature type="region of interest" description="Disordered" evidence="1">
    <location>
        <begin position="440"/>
        <end position="468"/>
    </location>
</feature>
<dbReference type="Proteomes" id="UP000237846">
    <property type="component" value="Unassembled WGS sequence"/>
</dbReference>
<evidence type="ECO:0000256" key="2">
    <source>
        <dbReference type="SAM" id="Phobius"/>
    </source>
</evidence>
<dbReference type="PANTHER" id="PTHR13832">
    <property type="entry name" value="PROTEIN PHOSPHATASE 2C"/>
    <property type="match status" value="1"/>
</dbReference>
<feature type="domain" description="PPM-type phosphatase" evidence="3">
    <location>
        <begin position="6"/>
        <end position="237"/>
    </location>
</feature>